<dbReference type="GO" id="GO:0010506">
    <property type="term" value="P:regulation of autophagy"/>
    <property type="evidence" value="ECO:0007669"/>
    <property type="project" value="InterPro"/>
</dbReference>
<evidence type="ECO:0000313" key="8">
    <source>
        <dbReference type="Proteomes" id="UP000054538"/>
    </source>
</evidence>
<evidence type="ECO:0000256" key="1">
    <source>
        <dbReference type="ARBA" id="ARBA00022741"/>
    </source>
</evidence>
<feature type="binding site" evidence="3">
    <location>
        <position position="56"/>
    </location>
    <ligand>
        <name>ATP</name>
        <dbReference type="ChEBI" id="CHEBI:30616"/>
    </ligand>
</feature>
<dbReference type="GO" id="GO:0005737">
    <property type="term" value="C:cytoplasm"/>
    <property type="evidence" value="ECO:0007669"/>
    <property type="project" value="TreeGrafter"/>
</dbReference>
<dbReference type="PANTHER" id="PTHR24348">
    <property type="entry name" value="SERINE/THREONINE-PROTEIN KINASE UNC-51-RELATED"/>
    <property type="match status" value="1"/>
</dbReference>
<keyword evidence="2 3" id="KW-0067">ATP-binding</keyword>
<dbReference type="GO" id="GO:0004674">
    <property type="term" value="F:protein serine/threonine kinase activity"/>
    <property type="evidence" value="ECO:0007669"/>
    <property type="project" value="UniProtKB-KW"/>
</dbReference>
<gene>
    <name evidence="7" type="ORF">PAXRUDRAFT_133458</name>
</gene>
<protein>
    <recommendedName>
        <fullName evidence="6">Protein kinase domain-containing protein</fullName>
    </recommendedName>
</protein>
<keyword evidence="4" id="KW-0808">Transferase</keyword>
<dbReference type="InParanoid" id="A0A0D0DVF4"/>
<reference evidence="8" key="2">
    <citation type="submission" date="2015-01" db="EMBL/GenBank/DDBJ databases">
        <title>Evolutionary Origins and Diversification of the Mycorrhizal Mutualists.</title>
        <authorList>
            <consortium name="DOE Joint Genome Institute"/>
            <consortium name="Mycorrhizal Genomics Consortium"/>
            <person name="Kohler A."/>
            <person name="Kuo A."/>
            <person name="Nagy L.G."/>
            <person name="Floudas D."/>
            <person name="Copeland A."/>
            <person name="Barry K.W."/>
            <person name="Cichocki N."/>
            <person name="Veneault-Fourrey C."/>
            <person name="LaButti K."/>
            <person name="Lindquist E.A."/>
            <person name="Lipzen A."/>
            <person name="Lundell T."/>
            <person name="Morin E."/>
            <person name="Murat C."/>
            <person name="Riley R."/>
            <person name="Ohm R."/>
            <person name="Sun H."/>
            <person name="Tunlid A."/>
            <person name="Henrissat B."/>
            <person name="Grigoriev I.V."/>
            <person name="Hibbett D.S."/>
            <person name="Martin F."/>
        </authorList>
    </citation>
    <scope>NUCLEOTIDE SEQUENCE [LARGE SCALE GENOMIC DNA]</scope>
    <source>
        <strain evidence="8">Ve08.2h10</strain>
    </source>
</reference>
<keyword evidence="1 3" id="KW-0547">Nucleotide-binding</keyword>
<evidence type="ECO:0000256" key="5">
    <source>
        <dbReference type="SAM" id="MobiDB-lite"/>
    </source>
</evidence>
<feature type="domain" description="Protein kinase" evidence="6">
    <location>
        <begin position="22"/>
        <end position="289"/>
    </location>
</feature>
<evidence type="ECO:0000256" key="4">
    <source>
        <dbReference type="RuleBase" id="RU000304"/>
    </source>
</evidence>
<accession>A0A0D0DVF4</accession>
<dbReference type="OrthoDB" id="68483at2759"/>
<dbReference type="PROSITE" id="PS00107">
    <property type="entry name" value="PROTEIN_KINASE_ATP"/>
    <property type="match status" value="1"/>
</dbReference>
<dbReference type="Gene3D" id="1.10.510.10">
    <property type="entry name" value="Transferase(Phosphotransferase) domain 1"/>
    <property type="match status" value="1"/>
</dbReference>
<dbReference type="STRING" id="930991.A0A0D0DVF4"/>
<organism evidence="7 8">
    <name type="scientific">Paxillus rubicundulus Ve08.2h10</name>
    <dbReference type="NCBI Taxonomy" id="930991"/>
    <lineage>
        <taxon>Eukaryota</taxon>
        <taxon>Fungi</taxon>
        <taxon>Dikarya</taxon>
        <taxon>Basidiomycota</taxon>
        <taxon>Agaricomycotina</taxon>
        <taxon>Agaricomycetes</taxon>
        <taxon>Agaricomycetidae</taxon>
        <taxon>Boletales</taxon>
        <taxon>Paxilineae</taxon>
        <taxon>Paxillaceae</taxon>
        <taxon>Paxillus</taxon>
    </lineage>
</organism>
<reference evidence="7 8" key="1">
    <citation type="submission" date="2014-04" db="EMBL/GenBank/DDBJ databases">
        <authorList>
            <consortium name="DOE Joint Genome Institute"/>
            <person name="Kuo A."/>
            <person name="Kohler A."/>
            <person name="Jargeat P."/>
            <person name="Nagy L.G."/>
            <person name="Floudas D."/>
            <person name="Copeland A."/>
            <person name="Barry K.W."/>
            <person name="Cichocki N."/>
            <person name="Veneault-Fourrey C."/>
            <person name="LaButti K."/>
            <person name="Lindquist E.A."/>
            <person name="Lipzen A."/>
            <person name="Lundell T."/>
            <person name="Morin E."/>
            <person name="Murat C."/>
            <person name="Sun H."/>
            <person name="Tunlid A."/>
            <person name="Henrissat B."/>
            <person name="Grigoriev I.V."/>
            <person name="Hibbett D.S."/>
            <person name="Martin F."/>
            <person name="Nordberg H.P."/>
            <person name="Cantor M.N."/>
            <person name="Hua S.X."/>
        </authorList>
    </citation>
    <scope>NUCLEOTIDE SEQUENCE [LARGE SCALE GENOMIC DNA]</scope>
    <source>
        <strain evidence="7 8">Ve08.2h10</strain>
    </source>
</reference>
<dbReference type="InterPro" id="IPR045269">
    <property type="entry name" value="Atg1-like"/>
</dbReference>
<dbReference type="InterPro" id="IPR011009">
    <property type="entry name" value="Kinase-like_dom_sf"/>
</dbReference>
<evidence type="ECO:0000256" key="2">
    <source>
        <dbReference type="ARBA" id="ARBA00022840"/>
    </source>
</evidence>
<sequence>MDSPPEVSDVFSLSDHLLAERLQFVKEIGFGNWGSVWLCRPKSSSGKVKDMEVAVKLVHRSKTSTTAARVRSLWNEMKIVRSFKHDPHPSIVPFHSFIITPSYALITMAYLPTLVPVEVSEPRAKEWLRSLLSGVHFLHSRGVVHNDIKPANILLSRNNIPVLVDFGFAEKYDLNSPKAFHSNLTYGTPEYLSPERARGLPHDTRKSDIWSLGVTFFEILIGRTPFEYEEGEVFEKKEDLERYWNRTMRGKWVGVYAMSQSAESFLKRMIVPNADLRCTAAEAMRDTYWDATPPTAGNGHSLSLISPLRINIQYILQGNARLQSSPQIYTLESHRCSNRLGTPARIRIRRKNHRCPVSLMFPFLGQRRGPLRVLRPGWSPFPGRVRGPIRHLGLLPGQHRSPCPKLPSYHLKQNKQRAK</sequence>
<dbReference type="Pfam" id="PF00069">
    <property type="entry name" value="Pkinase"/>
    <property type="match status" value="1"/>
</dbReference>
<evidence type="ECO:0000313" key="7">
    <source>
        <dbReference type="EMBL" id="KIK98778.1"/>
    </source>
</evidence>
<dbReference type="PROSITE" id="PS50011">
    <property type="entry name" value="PROTEIN_KINASE_DOM"/>
    <property type="match status" value="1"/>
</dbReference>
<keyword evidence="4" id="KW-0418">Kinase</keyword>
<dbReference type="InterPro" id="IPR017441">
    <property type="entry name" value="Protein_kinase_ATP_BS"/>
</dbReference>
<dbReference type="InterPro" id="IPR000719">
    <property type="entry name" value="Prot_kinase_dom"/>
</dbReference>
<comment type="similarity">
    <text evidence="4">Belongs to the protein kinase superfamily.</text>
</comment>
<dbReference type="SMART" id="SM00220">
    <property type="entry name" value="S_TKc"/>
    <property type="match status" value="1"/>
</dbReference>
<keyword evidence="8" id="KW-1185">Reference proteome</keyword>
<dbReference type="Proteomes" id="UP000054538">
    <property type="component" value="Unassembled WGS sequence"/>
</dbReference>
<dbReference type="HOGENOM" id="CLU_037351_1_0_1"/>
<dbReference type="CDD" id="cd14014">
    <property type="entry name" value="STKc_PknB_like"/>
    <property type="match status" value="1"/>
</dbReference>
<dbReference type="AlphaFoldDB" id="A0A0D0DVF4"/>
<dbReference type="PROSITE" id="PS00108">
    <property type="entry name" value="PROTEIN_KINASE_ST"/>
    <property type="match status" value="1"/>
</dbReference>
<evidence type="ECO:0000259" key="6">
    <source>
        <dbReference type="PROSITE" id="PS50011"/>
    </source>
</evidence>
<feature type="region of interest" description="Disordered" evidence="5">
    <location>
        <begin position="396"/>
        <end position="419"/>
    </location>
</feature>
<evidence type="ECO:0000256" key="3">
    <source>
        <dbReference type="PROSITE-ProRule" id="PRU10141"/>
    </source>
</evidence>
<dbReference type="InterPro" id="IPR008271">
    <property type="entry name" value="Ser/Thr_kinase_AS"/>
</dbReference>
<dbReference type="EMBL" id="KN824881">
    <property type="protein sequence ID" value="KIK98778.1"/>
    <property type="molecule type" value="Genomic_DNA"/>
</dbReference>
<dbReference type="SUPFAM" id="SSF56112">
    <property type="entry name" value="Protein kinase-like (PK-like)"/>
    <property type="match status" value="1"/>
</dbReference>
<proteinExistence type="inferred from homology"/>
<dbReference type="GO" id="GO:0005524">
    <property type="term" value="F:ATP binding"/>
    <property type="evidence" value="ECO:0007669"/>
    <property type="project" value="UniProtKB-UniRule"/>
</dbReference>
<name>A0A0D0DVF4_9AGAM</name>
<dbReference type="PANTHER" id="PTHR24348:SF68">
    <property type="entry name" value="SERINE_THREONINE-PROTEIN KINASE ATG1C"/>
    <property type="match status" value="1"/>
</dbReference>
<keyword evidence="4" id="KW-0723">Serine/threonine-protein kinase</keyword>